<comment type="caution">
    <text evidence="2">The sequence shown here is derived from an EMBL/GenBank/DDBJ whole genome shotgun (WGS) entry which is preliminary data.</text>
</comment>
<keyword evidence="3" id="KW-1185">Reference proteome</keyword>
<name>A0ABD1CUQ8_CULPP</name>
<accession>A0ABD1CUQ8</accession>
<evidence type="ECO:0000313" key="3">
    <source>
        <dbReference type="Proteomes" id="UP001562425"/>
    </source>
</evidence>
<proteinExistence type="predicted"/>
<organism evidence="2 3">
    <name type="scientific">Culex pipiens pipiens</name>
    <name type="common">Northern house mosquito</name>
    <dbReference type="NCBI Taxonomy" id="38569"/>
    <lineage>
        <taxon>Eukaryota</taxon>
        <taxon>Metazoa</taxon>
        <taxon>Ecdysozoa</taxon>
        <taxon>Arthropoda</taxon>
        <taxon>Hexapoda</taxon>
        <taxon>Insecta</taxon>
        <taxon>Pterygota</taxon>
        <taxon>Neoptera</taxon>
        <taxon>Endopterygota</taxon>
        <taxon>Diptera</taxon>
        <taxon>Nematocera</taxon>
        <taxon>Culicoidea</taxon>
        <taxon>Culicidae</taxon>
        <taxon>Culicinae</taxon>
        <taxon>Culicini</taxon>
        <taxon>Culex</taxon>
        <taxon>Culex</taxon>
    </lineage>
</organism>
<gene>
    <name evidence="2" type="ORF">pipiens_014399</name>
</gene>
<evidence type="ECO:0000256" key="1">
    <source>
        <dbReference type="SAM" id="SignalP"/>
    </source>
</evidence>
<feature type="chain" id="PRO_5044809317" evidence="1">
    <location>
        <begin position="17"/>
        <end position="60"/>
    </location>
</feature>
<evidence type="ECO:0000313" key="2">
    <source>
        <dbReference type="EMBL" id="KAL1380167.1"/>
    </source>
</evidence>
<feature type="signal peptide" evidence="1">
    <location>
        <begin position="1"/>
        <end position="16"/>
    </location>
</feature>
<dbReference type="AlphaFoldDB" id="A0ABD1CUQ8"/>
<dbReference type="EMBL" id="JBEHCU010009281">
    <property type="protein sequence ID" value="KAL1380167.1"/>
    <property type="molecule type" value="Genomic_DNA"/>
</dbReference>
<reference evidence="2 3" key="1">
    <citation type="submission" date="2024-05" db="EMBL/GenBank/DDBJ databases">
        <title>Culex pipiens pipiens assembly and annotation.</title>
        <authorList>
            <person name="Alout H."/>
            <person name="Durand T."/>
        </authorList>
    </citation>
    <scope>NUCLEOTIDE SEQUENCE [LARGE SCALE GENOMIC DNA]</scope>
    <source>
        <strain evidence="2">HA-2024</strain>
        <tissue evidence="2">Whole body</tissue>
    </source>
</reference>
<sequence length="60" mass="6833">MKILLVAVLGPLLVQAIGSRDLYSYINEPSEILPRGDEEFAEVKLDTPAHFYSEKYDTLY</sequence>
<feature type="non-terminal residue" evidence="2">
    <location>
        <position position="60"/>
    </location>
</feature>
<dbReference type="Proteomes" id="UP001562425">
    <property type="component" value="Unassembled WGS sequence"/>
</dbReference>
<keyword evidence="1" id="KW-0732">Signal</keyword>
<protein>
    <submittedName>
        <fullName evidence="2">Uncharacterized protein</fullName>
    </submittedName>
</protein>